<dbReference type="PROSITE" id="PS50206">
    <property type="entry name" value="RHODANESE_3"/>
    <property type="match status" value="1"/>
</dbReference>
<dbReference type="PROSITE" id="PS50004">
    <property type="entry name" value="C2"/>
    <property type="match status" value="1"/>
</dbReference>
<dbReference type="PANTHER" id="PTHR12546:SF60">
    <property type="entry name" value="MISFIRE, ISOFORM F"/>
    <property type="match status" value="1"/>
</dbReference>
<keyword evidence="5" id="KW-0472">Membrane</keyword>
<keyword evidence="4" id="KW-1133">Transmembrane helix</keyword>
<name>A0A3L8DLG6_OOCBI</name>
<dbReference type="PRINTS" id="PR00360">
    <property type="entry name" value="C2DOMAIN"/>
</dbReference>
<evidence type="ECO:0000256" key="2">
    <source>
        <dbReference type="ARBA" id="ARBA00022692"/>
    </source>
</evidence>
<reference evidence="8" key="1">
    <citation type="journal article" date="2018" name="Genome Res.">
        <title>The genomic architecture and molecular evolution of ant odorant receptors.</title>
        <authorList>
            <person name="McKenzie S.K."/>
            <person name="Kronauer D.J.C."/>
        </authorList>
    </citation>
    <scope>NUCLEOTIDE SEQUENCE [LARGE SCALE GENOMIC DNA]</scope>
    <source>
        <strain evidence="8">Clonal line C1</strain>
    </source>
</reference>
<evidence type="ECO:0008006" key="9">
    <source>
        <dbReference type="Google" id="ProtNLM"/>
    </source>
</evidence>
<dbReference type="Pfam" id="PF22901">
    <property type="entry name" value="dsrm_Ferlin"/>
    <property type="match status" value="1"/>
</dbReference>
<dbReference type="InterPro" id="IPR001763">
    <property type="entry name" value="Rhodanese-like_dom"/>
</dbReference>
<dbReference type="InterPro" id="IPR055072">
    <property type="entry name" value="Ferlin_DSRM"/>
</dbReference>
<gene>
    <name evidence="8" type="ORF">DMN91_007362</name>
</gene>
<evidence type="ECO:0000256" key="3">
    <source>
        <dbReference type="ARBA" id="ARBA00022737"/>
    </source>
</evidence>
<evidence type="ECO:0000256" key="1">
    <source>
        <dbReference type="ARBA" id="ARBA00004167"/>
    </source>
</evidence>
<dbReference type="GO" id="GO:0007009">
    <property type="term" value="P:plasma membrane organization"/>
    <property type="evidence" value="ECO:0007669"/>
    <property type="project" value="TreeGrafter"/>
</dbReference>
<dbReference type="InterPro" id="IPR035892">
    <property type="entry name" value="C2_domain_sf"/>
</dbReference>
<reference evidence="8" key="2">
    <citation type="submission" date="2018-07" db="EMBL/GenBank/DDBJ databases">
        <authorList>
            <person name="Mckenzie S.K."/>
            <person name="Kronauer D.J.C."/>
        </authorList>
    </citation>
    <scope>NUCLEOTIDE SEQUENCE</scope>
    <source>
        <strain evidence="8">Clonal line C1</strain>
    </source>
</reference>
<evidence type="ECO:0000259" key="6">
    <source>
        <dbReference type="PROSITE" id="PS50004"/>
    </source>
</evidence>
<dbReference type="Gene3D" id="2.60.40.150">
    <property type="entry name" value="C2 domain"/>
    <property type="match status" value="1"/>
</dbReference>
<feature type="domain" description="Rhodanese" evidence="7">
    <location>
        <begin position="104"/>
        <end position="129"/>
    </location>
</feature>
<dbReference type="SMART" id="SM00239">
    <property type="entry name" value="C2"/>
    <property type="match status" value="1"/>
</dbReference>
<evidence type="ECO:0000259" key="7">
    <source>
        <dbReference type="PROSITE" id="PS50206"/>
    </source>
</evidence>
<accession>A0A3L8DLG6</accession>
<sequence length="187" mass="21829">MRSQADGKFAFRPGINLQPKDPLSGKSDPYLCVKLGKNSISDRKNYIANQLNPTFGRMFEIEASFPQDYMLVIQVWDYDIATADDLIGETRIDIENRFYSRHRAHCGIAKVYNTGGYNAWRDRERPTQILESLCRKNNLPSPEYHEREVNIGRRSFPFDAVIERDVEIGMRYQLIENRDKYMVINVI</sequence>
<dbReference type="AlphaFoldDB" id="A0A3L8DLG6"/>
<evidence type="ECO:0000256" key="4">
    <source>
        <dbReference type="ARBA" id="ARBA00022989"/>
    </source>
</evidence>
<dbReference type="Proteomes" id="UP000279307">
    <property type="component" value="Chromosome 7"/>
</dbReference>
<organism evidence="8">
    <name type="scientific">Ooceraea biroi</name>
    <name type="common">Clonal raider ant</name>
    <name type="synonym">Cerapachys biroi</name>
    <dbReference type="NCBI Taxonomy" id="2015173"/>
    <lineage>
        <taxon>Eukaryota</taxon>
        <taxon>Metazoa</taxon>
        <taxon>Ecdysozoa</taxon>
        <taxon>Arthropoda</taxon>
        <taxon>Hexapoda</taxon>
        <taxon>Insecta</taxon>
        <taxon>Pterygota</taxon>
        <taxon>Neoptera</taxon>
        <taxon>Endopterygota</taxon>
        <taxon>Hymenoptera</taxon>
        <taxon>Apocrita</taxon>
        <taxon>Aculeata</taxon>
        <taxon>Formicoidea</taxon>
        <taxon>Formicidae</taxon>
        <taxon>Dorylinae</taxon>
        <taxon>Ooceraea</taxon>
    </lineage>
</organism>
<dbReference type="InterPro" id="IPR037721">
    <property type="entry name" value="Ferlin"/>
</dbReference>
<evidence type="ECO:0000256" key="5">
    <source>
        <dbReference type="ARBA" id="ARBA00023136"/>
    </source>
</evidence>
<dbReference type="OrthoDB" id="10059618at2759"/>
<proteinExistence type="predicted"/>
<feature type="domain" description="C2" evidence="6">
    <location>
        <begin position="1"/>
        <end position="107"/>
    </location>
</feature>
<dbReference type="InterPro" id="IPR037724">
    <property type="entry name" value="C2E_Ferlin"/>
</dbReference>
<dbReference type="InterPro" id="IPR000008">
    <property type="entry name" value="C2_dom"/>
</dbReference>
<dbReference type="PANTHER" id="PTHR12546">
    <property type="entry name" value="FER-1-LIKE"/>
    <property type="match status" value="1"/>
</dbReference>
<dbReference type="EMBL" id="QOIP01000007">
    <property type="protein sequence ID" value="RLU20749.1"/>
    <property type="molecule type" value="Genomic_DNA"/>
</dbReference>
<evidence type="ECO:0000313" key="8">
    <source>
        <dbReference type="EMBL" id="RLU20749.1"/>
    </source>
</evidence>
<dbReference type="CDD" id="cd04037">
    <property type="entry name" value="C2E_Ferlin"/>
    <property type="match status" value="1"/>
</dbReference>
<protein>
    <recommendedName>
        <fullName evidence="9">C2 domain-containing protein</fullName>
    </recommendedName>
</protein>
<dbReference type="SUPFAM" id="SSF49562">
    <property type="entry name" value="C2 domain (Calcium/lipid-binding domain, CaLB)"/>
    <property type="match status" value="1"/>
</dbReference>
<dbReference type="GO" id="GO:0016020">
    <property type="term" value="C:membrane"/>
    <property type="evidence" value="ECO:0007669"/>
    <property type="project" value="UniProtKB-SubCell"/>
</dbReference>
<comment type="subcellular location">
    <subcellularLocation>
        <location evidence="1">Membrane</location>
        <topology evidence="1">Single-pass membrane protein</topology>
    </subcellularLocation>
</comment>
<keyword evidence="2" id="KW-0812">Transmembrane</keyword>
<keyword evidence="3" id="KW-0677">Repeat</keyword>
<comment type="caution">
    <text evidence="8">The sequence shown here is derived from an EMBL/GenBank/DDBJ whole genome shotgun (WGS) entry which is preliminary data.</text>
</comment>